<dbReference type="AlphaFoldDB" id="A0AAN8NQ44"/>
<dbReference type="PANTHER" id="PTHR10502:SF102">
    <property type="entry name" value="ANNEXIN B11"/>
    <property type="match status" value="1"/>
</dbReference>
<dbReference type="GO" id="GO:0005509">
    <property type="term" value="F:calcium ion binding"/>
    <property type="evidence" value="ECO:0007669"/>
    <property type="project" value="InterPro"/>
</dbReference>
<evidence type="ECO:0000256" key="4">
    <source>
        <dbReference type="ARBA" id="ARBA00023216"/>
    </source>
</evidence>
<dbReference type="GO" id="GO:0005737">
    <property type="term" value="C:cytoplasm"/>
    <property type="evidence" value="ECO:0007669"/>
    <property type="project" value="TreeGrafter"/>
</dbReference>
<evidence type="ECO:0000313" key="8">
    <source>
        <dbReference type="EMBL" id="KAK6625097.1"/>
    </source>
</evidence>
<dbReference type="GO" id="GO:0005544">
    <property type="term" value="F:calcium-dependent phospholipid binding"/>
    <property type="evidence" value="ECO:0007669"/>
    <property type="project" value="UniProtKB-KW"/>
</dbReference>
<reference evidence="8 9" key="1">
    <citation type="submission" date="2023-10" db="EMBL/GenBank/DDBJ databases">
        <title>Genomes of two closely related lineages of the louse Polyplax serrata with different host specificities.</title>
        <authorList>
            <person name="Martinu J."/>
            <person name="Tarabai H."/>
            <person name="Stefka J."/>
            <person name="Hypsa V."/>
        </authorList>
    </citation>
    <scope>NUCLEOTIDE SEQUENCE [LARGE SCALE GENOMIC DNA]</scope>
    <source>
        <strain evidence="8">HR10_N</strain>
    </source>
</reference>
<feature type="region of interest" description="Disordered" evidence="7">
    <location>
        <begin position="1"/>
        <end position="46"/>
    </location>
</feature>
<evidence type="ECO:0000256" key="7">
    <source>
        <dbReference type="SAM" id="MobiDB-lite"/>
    </source>
</evidence>
<dbReference type="FunFam" id="1.10.220.10:FF:000001">
    <property type="entry name" value="Annexin"/>
    <property type="match status" value="1"/>
</dbReference>
<dbReference type="PRINTS" id="PR00196">
    <property type="entry name" value="ANNEXIN"/>
</dbReference>
<dbReference type="FunFam" id="1.10.220.10:FF:000002">
    <property type="entry name" value="Annexin"/>
    <property type="match status" value="1"/>
</dbReference>
<feature type="compositionally biased region" description="Pro residues" evidence="7">
    <location>
        <begin position="14"/>
        <end position="25"/>
    </location>
</feature>
<dbReference type="InterPro" id="IPR037104">
    <property type="entry name" value="Annexin_sf"/>
</dbReference>
<comment type="caution">
    <text evidence="8">The sequence shown here is derived from an EMBL/GenBank/DDBJ whole genome shotgun (WGS) entry which is preliminary data.</text>
</comment>
<evidence type="ECO:0000256" key="2">
    <source>
        <dbReference type="ARBA" id="ARBA00022737"/>
    </source>
</evidence>
<sequence length="490" mass="53510">MSYPPFVPAHGNHPYPPNMSYPSAPPSTNTNQPTNRNIGFQASVLTPPYPTSASHPCGGYPQYNPPYPVGSLPYPVNPGSMAGPSPYAPPTSPYPVNPGLVPGPSPYVPSASPYPSPSTPVSPYPRQTAHYSSEAAIHSHISSSYASPPTSTNYSTYLPQNNMNSSGYQQYGQIQPKTNPTVFPASPFYPRQDAEILRKAMKGFGTDEATIIAVMTSRTNSQRLEIAKEFKTLYGKDLLKDLKSETSGRFEDVLVALMTPLPEFYAKEVHDAISGVGTTESTLIEILCSLTNSEIHYVKMAYQALYGKSMESEVASDTSGSFKRLLISQCQGQRDESTVVDAAGAAQDAQTLLRAGELRWGTDESAFNAILSSRSYTQLRAIFTEYERLTGHTFEKAIKNEFSGDIEEGLLAIVKCVRNKAEFFADCLHKSMAGMGTRDRDLIRLVVSRCEIDMGDVKQAFNVKFGKTLESFIKGDTSGDYKKCLLALVE</sequence>
<dbReference type="FunFam" id="1.10.220.10:FF:000004">
    <property type="entry name" value="Annexin"/>
    <property type="match status" value="1"/>
</dbReference>
<dbReference type="EMBL" id="JAWJWE010000037">
    <property type="protein sequence ID" value="KAK6625097.1"/>
    <property type="molecule type" value="Genomic_DNA"/>
</dbReference>
<dbReference type="GO" id="GO:0001786">
    <property type="term" value="F:phosphatidylserine binding"/>
    <property type="evidence" value="ECO:0007669"/>
    <property type="project" value="TreeGrafter"/>
</dbReference>
<proteinExistence type="inferred from homology"/>
<comment type="domain">
    <text evidence="6">A pair of annexin repeats may form one binding site for calcium and phospholipid.</text>
</comment>
<keyword evidence="2 6" id="KW-0677">Repeat</keyword>
<comment type="similarity">
    <text evidence="1 6">Belongs to the annexin family.</text>
</comment>
<dbReference type="InterPro" id="IPR018252">
    <property type="entry name" value="Annexin_repeat_CS"/>
</dbReference>
<dbReference type="Pfam" id="PF00191">
    <property type="entry name" value="Annexin"/>
    <property type="match status" value="4"/>
</dbReference>
<dbReference type="GO" id="GO:0005886">
    <property type="term" value="C:plasma membrane"/>
    <property type="evidence" value="ECO:0007669"/>
    <property type="project" value="TreeGrafter"/>
</dbReference>
<evidence type="ECO:0000256" key="6">
    <source>
        <dbReference type="RuleBase" id="RU003540"/>
    </source>
</evidence>
<evidence type="ECO:0000256" key="3">
    <source>
        <dbReference type="ARBA" id="ARBA00022837"/>
    </source>
</evidence>
<dbReference type="InterPro" id="IPR001464">
    <property type="entry name" value="Annexin"/>
</dbReference>
<evidence type="ECO:0000256" key="1">
    <source>
        <dbReference type="ARBA" id="ARBA00007831"/>
    </source>
</evidence>
<protein>
    <recommendedName>
        <fullName evidence="6">Annexin</fullName>
    </recommendedName>
</protein>
<dbReference type="SUPFAM" id="SSF47874">
    <property type="entry name" value="Annexin"/>
    <property type="match status" value="1"/>
</dbReference>
<dbReference type="Gene3D" id="1.10.220.10">
    <property type="entry name" value="Annexin"/>
    <property type="match status" value="4"/>
</dbReference>
<dbReference type="FunFam" id="1.10.220.10:FF:000010">
    <property type="entry name" value="Annexin"/>
    <property type="match status" value="1"/>
</dbReference>
<gene>
    <name evidence="8" type="primary">ANXB9_1</name>
    <name evidence="8" type="ORF">RUM43_005388</name>
</gene>
<evidence type="ECO:0000313" key="9">
    <source>
        <dbReference type="Proteomes" id="UP001372834"/>
    </source>
</evidence>
<keyword evidence="5 6" id="KW-0111">Calcium/phospholipid-binding</keyword>
<dbReference type="GO" id="GO:0005634">
    <property type="term" value="C:nucleus"/>
    <property type="evidence" value="ECO:0007669"/>
    <property type="project" value="TreeGrafter"/>
</dbReference>
<organism evidence="8 9">
    <name type="scientific">Polyplax serrata</name>
    <name type="common">Common mouse louse</name>
    <dbReference type="NCBI Taxonomy" id="468196"/>
    <lineage>
        <taxon>Eukaryota</taxon>
        <taxon>Metazoa</taxon>
        <taxon>Ecdysozoa</taxon>
        <taxon>Arthropoda</taxon>
        <taxon>Hexapoda</taxon>
        <taxon>Insecta</taxon>
        <taxon>Pterygota</taxon>
        <taxon>Neoptera</taxon>
        <taxon>Paraneoptera</taxon>
        <taxon>Psocodea</taxon>
        <taxon>Troctomorpha</taxon>
        <taxon>Phthiraptera</taxon>
        <taxon>Anoplura</taxon>
        <taxon>Polyplacidae</taxon>
        <taxon>Polyplax</taxon>
    </lineage>
</organism>
<dbReference type="Proteomes" id="UP001372834">
    <property type="component" value="Unassembled WGS sequence"/>
</dbReference>
<evidence type="ECO:0000256" key="5">
    <source>
        <dbReference type="ARBA" id="ARBA00023302"/>
    </source>
</evidence>
<dbReference type="SMART" id="SM00335">
    <property type="entry name" value="ANX"/>
    <property type="match status" value="4"/>
</dbReference>
<keyword evidence="4 6" id="KW-0041">Annexin</keyword>
<feature type="compositionally biased region" description="Polar residues" evidence="7">
    <location>
        <begin position="26"/>
        <end position="44"/>
    </location>
</feature>
<dbReference type="PROSITE" id="PS51897">
    <property type="entry name" value="ANNEXIN_2"/>
    <property type="match status" value="4"/>
</dbReference>
<dbReference type="PROSITE" id="PS00223">
    <property type="entry name" value="ANNEXIN_1"/>
    <property type="match status" value="2"/>
</dbReference>
<dbReference type="InterPro" id="IPR018502">
    <property type="entry name" value="Annexin_repeat"/>
</dbReference>
<keyword evidence="3 6" id="KW-0106">Calcium</keyword>
<dbReference type="GO" id="GO:0012506">
    <property type="term" value="C:vesicle membrane"/>
    <property type="evidence" value="ECO:0007669"/>
    <property type="project" value="TreeGrafter"/>
</dbReference>
<accession>A0AAN8NQ44</accession>
<name>A0AAN8NQ44_POLSC</name>
<dbReference type="PANTHER" id="PTHR10502">
    <property type="entry name" value="ANNEXIN"/>
    <property type="match status" value="1"/>
</dbReference>